<evidence type="ECO:0000313" key="6">
    <source>
        <dbReference type="EMBL" id="CAB4185638.1"/>
    </source>
</evidence>
<reference evidence="10" key="1">
    <citation type="submission" date="2020-05" db="EMBL/GenBank/DDBJ databases">
        <authorList>
            <person name="Chiriac C."/>
            <person name="Salcher M."/>
            <person name="Ghai R."/>
            <person name="Kavagutti S V."/>
        </authorList>
    </citation>
    <scope>NUCLEOTIDE SEQUENCE</scope>
</reference>
<keyword evidence="1" id="KW-0472">Membrane</keyword>
<evidence type="ECO:0000313" key="8">
    <source>
        <dbReference type="EMBL" id="CAB4192802.1"/>
    </source>
</evidence>
<evidence type="ECO:0000313" key="9">
    <source>
        <dbReference type="EMBL" id="CAB4217125.1"/>
    </source>
</evidence>
<evidence type="ECO:0000313" key="3">
    <source>
        <dbReference type="EMBL" id="CAB4150938.1"/>
    </source>
</evidence>
<name>A0A6J7XJ59_9CAUD</name>
<dbReference type="EMBL" id="LR796551">
    <property type="protein sequence ID" value="CAB4150938.1"/>
    <property type="molecule type" value="Genomic_DNA"/>
</dbReference>
<evidence type="ECO:0000256" key="1">
    <source>
        <dbReference type="SAM" id="Phobius"/>
    </source>
</evidence>
<proteinExistence type="predicted"/>
<gene>
    <name evidence="5" type="ORF">UFOVP1032_11</name>
    <name evidence="6" type="ORF">UFOVP1125_79</name>
    <name evidence="7" type="ORF">UFOVP1173_25</name>
    <name evidence="8" type="ORF">UFOVP1241_95</name>
    <name evidence="9" type="ORF">UFOVP1491_11</name>
    <name evidence="10" type="ORF">UFOVP1579_11</name>
    <name evidence="2" type="ORF">UFOVP485_110</name>
    <name evidence="3" type="ORF">UFOVP575_62</name>
    <name evidence="4" type="ORF">UFOVP963_98</name>
</gene>
<dbReference type="EMBL" id="LR797455">
    <property type="protein sequence ID" value="CAB4217125.1"/>
    <property type="molecule type" value="Genomic_DNA"/>
</dbReference>
<keyword evidence="1" id="KW-1133">Transmembrane helix</keyword>
<feature type="transmembrane region" description="Helical" evidence="1">
    <location>
        <begin position="6"/>
        <end position="29"/>
    </location>
</feature>
<dbReference type="EMBL" id="LR797080">
    <property type="protein sequence ID" value="CAB4185638.1"/>
    <property type="molecule type" value="Genomic_DNA"/>
</dbReference>
<evidence type="ECO:0000313" key="7">
    <source>
        <dbReference type="EMBL" id="CAB4188916.1"/>
    </source>
</evidence>
<evidence type="ECO:0000313" key="2">
    <source>
        <dbReference type="EMBL" id="CAB4145995.1"/>
    </source>
</evidence>
<evidence type="ECO:0000313" key="5">
    <source>
        <dbReference type="EMBL" id="CAB4179600.1"/>
    </source>
</evidence>
<keyword evidence="1" id="KW-0812">Transmembrane</keyword>
<dbReference type="EMBL" id="LR796915">
    <property type="protein sequence ID" value="CAB4174930.1"/>
    <property type="molecule type" value="Genomic_DNA"/>
</dbReference>
<sequence>MLTTTDWAGLTVSFITIISAFIVGVRFLVKHYLSELKPDGNGGHNFEGRVTRIEKRIDDIYALLLDKHQ</sequence>
<evidence type="ECO:0000313" key="10">
    <source>
        <dbReference type="EMBL" id="CAB5230990.1"/>
    </source>
</evidence>
<dbReference type="EMBL" id="LR796983">
    <property type="protein sequence ID" value="CAB4179600.1"/>
    <property type="molecule type" value="Genomic_DNA"/>
</dbReference>
<evidence type="ECO:0000313" key="4">
    <source>
        <dbReference type="EMBL" id="CAB4174930.1"/>
    </source>
</evidence>
<accession>A0A6J7XJ59</accession>
<organism evidence="10">
    <name type="scientific">uncultured Caudovirales phage</name>
    <dbReference type="NCBI Taxonomy" id="2100421"/>
    <lineage>
        <taxon>Viruses</taxon>
        <taxon>Duplodnaviria</taxon>
        <taxon>Heunggongvirae</taxon>
        <taxon>Uroviricota</taxon>
        <taxon>Caudoviricetes</taxon>
        <taxon>Peduoviridae</taxon>
        <taxon>Maltschvirus</taxon>
        <taxon>Maltschvirus maltsch</taxon>
    </lineage>
</organism>
<dbReference type="EMBL" id="LR797188">
    <property type="protein sequence ID" value="CAB4192802.1"/>
    <property type="molecule type" value="Genomic_DNA"/>
</dbReference>
<dbReference type="EMBL" id="LR796457">
    <property type="protein sequence ID" value="CAB4145995.1"/>
    <property type="molecule type" value="Genomic_DNA"/>
</dbReference>
<dbReference type="EMBL" id="LR798431">
    <property type="protein sequence ID" value="CAB5230990.1"/>
    <property type="molecule type" value="Genomic_DNA"/>
</dbReference>
<protein>
    <submittedName>
        <fullName evidence="10">Uncharacterized protein</fullName>
    </submittedName>
</protein>
<dbReference type="EMBL" id="LR797131">
    <property type="protein sequence ID" value="CAB4188916.1"/>
    <property type="molecule type" value="Genomic_DNA"/>
</dbReference>